<dbReference type="InterPro" id="IPR013747">
    <property type="entry name" value="ACP_syn_III_C"/>
</dbReference>
<evidence type="ECO:0000313" key="6">
    <source>
        <dbReference type="Proteomes" id="UP001442494"/>
    </source>
</evidence>
<name>A0ABV0JT18_9CYAN</name>
<keyword evidence="1" id="KW-0808">Transferase</keyword>
<dbReference type="SUPFAM" id="SSF53901">
    <property type="entry name" value="Thiolase-like"/>
    <property type="match status" value="1"/>
</dbReference>
<evidence type="ECO:0000256" key="2">
    <source>
        <dbReference type="ARBA" id="ARBA00023315"/>
    </source>
</evidence>
<dbReference type="PANTHER" id="PTHR34069">
    <property type="entry name" value="3-OXOACYL-[ACYL-CARRIER-PROTEIN] SYNTHASE 3"/>
    <property type="match status" value="1"/>
</dbReference>
<comment type="caution">
    <text evidence="5">The sequence shown here is derived from an EMBL/GenBank/DDBJ whole genome shotgun (WGS) entry which is preliminary data.</text>
</comment>
<evidence type="ECO:0000313" key="5">
    <source>
        <dbReference type="EMBL" id="MEP0866567.1"/>
    </source>
</evidence>
<dbReference type="InterPro" id="IPR013751">
    <property type="entry name" value="ACP_syn_III_N"/>
</dbReference>
<keyword evidence="6" id="KW-1185">Reference proteome</keyword>
<feature type="domain" description="Beta-ketoacyl-[acyl-carrier-protein] synthase III N-terminal" evidence="4">
    <location>
        <begin position="139"/>
        <end position="210"/>
    </location>
</feature>
<dbReference type="RefSeq" id="WP_190417228.1">
    <property type="nucleotide sequence ID" value="NZ_JAMPKK010000046.1"/>
</dbReference>
<proteinExistence type="predicted"/>
<protein>
    <submittedName>
        <fullName evidence="5">3-oxoacyl-ACP synthase III family protein</fullName>
    </submittedName>
</protein>
<evidence type="ECO:0000256" key="1">
    <source>
        <dbReference type="ARBA" id="ARBA00022679"/>
    </source>
</evidence>
<organism evidence="5 6">
    <name type="scientific">Funiculus sociatus GB2-A5</name>
    <dbReference type="NCBI Taxonomy" id="2933946"/>
    <lineage>
        <taxon>Bacteria</taxon>
        <taxon>Bacillati</taxon>
        <taxon>Cyanobacteriota</taxon>
        <taxon>Cyanophyceae</taxon>
        <taxon>Coleofasciculales</taxon>
        <taxon>Coleofasciculaceae</taxon>
        <taxon>Funiculus</taxon>
    </lineage>
</organism>
<reference evidence="5 6" key="1">
    <citation type="submission" date="2022-04" db="EMBL/GenBank/DDBJ databases">
        <title>Positive selection, recombination, and allopatry shape intraspecific diversity of widespread and dominant cyanobacteria.</title>
        <authorList>
            <person name="Wei J."/>
            <person name="Shu W."/>
            <person name="Hu C."/>
        </authorList>
    </citation>
    <scope>NUCLEOTIDE SEQUENCE [LARGE SCALE GENOMIC DNA]</scope>
    <source>
        <strain evidence="5 6">GB2-A5</strain>
    </source>
</reference>
<feature type="domain" description="Beta-ketoacyl-[acyl-carrier-protein] synthase III C-terminal" evidence="3">
    <location>
        <begin position="263"/>
        <end position="351"/>
    </location>
</feature>
<dbReference type="Pfam" id="PF08541">
    <property type="entry name" value="ACP_syn_III_C"/>
    <property type="match status" value="1"/>
</dbReference>
<keyword evidence="2" id="KW-0012">Acyltransferase</keyword>
<dbReference type="EMBL" id="JAMPKK010000046">
    <property type="protein sequence ID" value="MEP0866567.1"/>
    <property type="molecule type" value="Genomic_DNA"/>
</dbReference>
<evidence type="ECO:0000259" key="3">
    <source>
        <dbReference type="Pfam" id="PF08541"/>
    </source>
</evidence>
<sequence length="377" mass="40725">MTQAIGIRSIAVTFPSILRTNDYWRNKYPHSVTQAEQKALAKLFSASDSNAKTCEFDQEMIPYLSDPFRGAVERRVLAPDESSMTLEKRVAFDAIAAAEMASEDVDLMIVTSLFPERIAPGNASFLVGEMGLRCPAWNLESTCSSALVALQTANALVQAGAYRNVLVVISCIYSRFVDDDDTLSWFMGDGAGAFIVGNLKSNQGVLGTKIIHTAATCGAFFNELTTDAQGNPRMRIQNGKNASQQIRGTGVEFVRACSQGAVEAAGVTLDDIKYFAFNTPTAWYANLCVRALGIDPERTINLYPQFANIGPVLPIVNLYYGAQLGKVQENDLVLVYTIGSASTAAATVMRWGDVKLGPLPAPAVSLNEQEKRIPAAV</sequence>
<gene>
    <name evidence="5" type="ORF">NDI37_19095</name>
</gene>
<accession>A0ABV0JT18</accession>
<evidence type="ECO:0000259" key="4">
    <source>
        <dbReference type="Pfam" id="PF08545"/>
    </source>
</evidence>
<dbReference type="Gene3D" id="3.40.47.10">
    <property type="match status" value="1"/>
</dbReference>
<dbReference type="Proteomes" id="UP001442494">
    <property type="component" value="Unassembled WGS sequence"/>
</dbReference>
<dbReference type="Pfam" id="PF08545">
    <property type="entry name" value="ACP_syn_III"/>
    <property type="match status" value="1"/>
</dbReference>
<dbReference type="PANTHER" id="PTHR34069:SF3">
    <property type="entry name" value="ACYL-COA:ACYL-COA ALKYLTRANSFERASE"/>
    <property type="match status" value="1"/>
</dbReference>
<dbReference type="InterPro" id="IPR016039">
    <property type="entry name" value="Thiolase-like"/>
</dbReference>